<organism evidence="2 3">
    <name type="scientific">Treponema primitia (strain ATCC BAA-887 / DSM 12427 / ZAS-2)</name>
    <dbReference type="NCBI Taxonomy" id="545694"/>
    <lineage>
        <taxon>Bacteria</taxon>
        <taxon>Pseudomonadati</taxon>
        <taxon>Spirochaetota</taxon>
        <taxon>Spirochaetia</taxon>
        <taxon>Spirochaetales</taxon>
        <taxon>Treponemataceae</taxon>
        <taxon>Treponema</taxon>
    </lineage>
</organism>
<dbReference type="RefSeq" id="WP_015709157.1">
    <property type="nucleotide sequence ID" value="NC_015578.1"/>
</dbReference>
<dbReference type="AlphaFoldDB" id="F5YI98"/>
<reference evidence="3" key="1">
    <citation type="submission" date="2009-12" db="EMBL/GenBank/DDBJ databases">
        <title>Complete sequence of Treponema primitia strain ZAS-2.</title>
        <authorList>
            <person name="Tetu S.G."/>
            <person name="Matson E."/>
            <person name="Ren Q."/>
            <person name="Seshadri R."/>
            <person name="Elbourne L."/>
            <person name="Hassan K.A."/>
            <person name="Durkin A."/>
            <person name="Radune D."/>
            <person name="Mohamoud Y."/>
            <person name="Shay R."/>
            <person name="Jin S."/>
            <person name="Zhang X."/>
            <person name="Lucey K."/>
            <person name="Ballor N.R."/>
            <person name="Ottesen E."/>
            <person name="Rosenthal R."/>
            <person name="Allen A."/>
            <person name="Leadbetter J.R."/>
            <person name="Paulsen I.T."/>
        </authorList>
    </citation>
    <scope>NUCLEOTIDE SEQUENCE [LARGE SCALE GENOMIC DNA]</scope>
    <source>
        <strain evidence="3">ATCC BAA-887 / DSM 12427 / ZAS-2</strain>
    </source>
</reference>
<reference evidence="2 3" key="2">
    <citation type="journal article" date="2011" name="ISME J.">
        <title>RNA-seq reveals cooperative metabolic interactions between two termite-gut spirochete species in co-culture.</title>
        <authorList>
            <person name="Rosenthal A.Z."/>
            <person name="Matson E.G."/>
            <person name="Eldar A."/>
            <person name="Leadbetter J.R."/>
        </authorList>
    </citation>
    <scope>NUCLEOTIDE SEQUENCE [LARGE SCALE GENOMIC DNA]</scope>
    <source>
        <strain evidence="3">ATCC BAA-887 / DSM 12427 / ZAS-2</strain>
    </source>
</reference>
<sequence length="159" mass="18180">MPNWCESCLKAEGDRKDVDTFLSECFSANENKRKTLDFEKIIPLGEPGEDWYDQHRDNWGTKWNVSDCDIDDDGGPVTVWFETAWSPPIPILEALTKKYTALSFTLEYNEGGMGFRGVFESRQGEVIRDDSWEMTREDMVELGYLDVDADEDEEATGGN</sequence>
<dbReference type="eggNOG" id="ENOG5033GQ1">
    <property type="taxonomic scope" value="Bacteria"/>
</dbReference>
<dbReference type="Pfam" id="PF18406">
    <property type="entry name" value="DUF1281_C"/>
    <property type="match status" value="1"/>
</dbReference>
<evidence type="ECO:0000313" key="2">
    <source>
        <dbReference type="EMBL" id="AEF85473.1"/>
    </source>
</evidence>
<dbReference type="Proteomes" id="UP000009223">
    <property type="component" value="Chromosome"/>
</dbReference>
<name>F5YI98_TREPZ</name>
<dbReference type="InterPro" id="IPR041329">
    <property type="entry name" value="YubB_C"/>
</dbReference>
<gene>
    <name evidence="2" type="ordered locus">TREPR_0893</name>
</gene>
<evidence type="ECO:0000313" key="3">
    <source>
        <dbReference type="Proteomes" id="UP000009223"/>
    </source>
</evidence>
<dbReference type="Gene3D" id="3.30.70.1270">
    <property type="entry name" value="Api92-like domains"/>
    <property type="match status" value="1"/>
</dbReference>
<protein>
    <recommendedName>
        <fullName evidence="1">YubB ferredoxin-like domain-containing protein</fullName>
    </recommendedName>
</protein>
<dbReference type="OrthoDB" id="1248468at2"/>
<dbReference type="STRING" id="545694.TREPR_0893"/>
<proteinExistence type="predicted"/>
<dbReference type="HOGENOM" id="CLU_1659957_0_0_12"/>
<accession>F5YI98</accession>
<dbReference type="EMBL" id="CP001843">
    <property type="protein sequence ID" value="AEF85473.1"/>
    <property type="molecule type" value="Genomic_DNA"/>
</dbReference>
<keyword evidence="3" id="KW-1185">Reference proteome</keyword>
<feature type="domain" description="YubB ferredoxin-like" evidence="1">
    <location>
        <begin position="62"/>
        <end position="137"/>
    </location>
</feature>
<dbReference type="KEGG" id="tpi:TREPR_0893"/>
<evidence type="ECO:0000259" key="1">
    <source>
        <dbReference type="Pfam" id="PF18406"/>
    </source>
</evidence>